<accession>A0A1G6DDY9</accession>
<evidence type="ECO:0000259" key="1">
    <source>
        <dbReference type="Pfam" id="PF13280"/>
    </source>
</evidence>
<dbReference type="Proteomes" id="UP000198771">
    <property type="component" value="Unassembled WGS sequence"/>
</dbReference>
<protein>
    <submittedName>
        <fullName evidence="3">WYL domain-containing protein</fullName>
    </submittedName>
</protein>
<proteinExistence type="predicted"/>
<evidence type="ECO:0000313" key="4">
    <source>
        <dbReference type="Proteomes" id="UP000198771"/>
    </source>
</evidence>
<keyword evidence="4" id="KW-1185">Reference proteome</keyword>
<dbReference type="AlphaFoldDB" id="A0A1G6DDY9"/>
<dbReference type="InterPro" id="IPR051534">
    <property type="entry name" value="CBASS_pafABC_assoc_protein"/>
</dbReference>
<dbReference type="EMBL" id="FMXO01000011">
    <property type="protein sequence ID" value="SDB43387.1"/>
    <property type="molecule type" value="Genomic_DNA"/>
</dbReference>
<dbReference type="PANTHER" id="PTHR34580:SF9">
    <property type="entry name" value="SLL5097 PROTEIN"/>
    <property type="match status" value="1"/>
</dbReference>
<dbReference type="STRING" id="617002.SAMN05660653_02098"/>
<dbReference type="PANTHER" id="PTHR34580">
    <property type="match status" value="1"/>
</dbReference>
<gene>
    <name evidence="3" type="ORF">SAMN05660653_02098</name>
</gene>
<dbReference type="Pfam" id="PF25583">
    <property type="entry name" value="WCX"/>
    <property type="match status" value="1"/>
</dbReference>
<dbReference type="InterPro" id="IPR057727">
    <property type="entry name" value="WCX_dom"/>
</dbReference>
<dbReference type="Pfam" id="PF13280">
    <property type="entry name" value="WYL"/>
    <property type="match status" value="1"/>
</dbReference>
<sequence>MERSLGRLMAKLEACFPEGTLNKLRKIQTLFVSSEKFSKDYSDKEEIIEDLLDAMLQQKVCVIRYHAHGEDQINKFMVEPLHFFEHQGGLYAYVQVPKHGKIITLAVARIIELTVTAQKFDYPEGFELMNTLPWLSGVTTEDPMLVRIRFTRDQARYVKERRWAAEQIIVEEDDGSIILEMRTSGLWEIARWVISWGSDAEVLEPSDLKISLETEINKMNKLCSE</sequence>
<organism evidence="3 4">
    <name type="scientific">Desulfonatronum thiosulfatophilum</name>
    <dbReference type="NCBI Taxonomy" id="617002"/>
    <lineage>
        <taxon>Bacteria</taxon>
        <taxon>Pseudomonadati</taxon>
        <taxon>Thermodesulfobacteriota</taxon>
        <taxon>Desulfovibrionia</taxon>
        <taxon>Desulfovibrionales</taxon>
        <taxon>Desulfonatronaceae</taxon>
        <taxon>Desulfonatronum</taxon>
    </lineage>
</organism>
<evidence type="ECO:0000259" key="2">
    <source>
        <dbReference type="Pfam" id="PF25583"/>
    </source>
</evidence>
<feature type="domain" description="WCX" evidence="2">
    <location>
        <begin position="143"/>
        <end position="215"/>
    </location>
</feature>
<feature type="domain" description="WYL" evidence="1">
    <location>
        <begin position="46"/>
        <end position="115"/>
    </location>
</feature>
<dbReference type="PROSITE" id="PS52050">
    <property type="entry name" value="WYL"/>
    <property type="match status" value="1"/>
</dbReference>
<reference evidence="3 4" key="1">
    <citation type="submission" date="2016-10" db="EMBL/GenBank/DDBJ databases">
        <authorList>
            <person name="de Groot N.N."/>
        </authorList>
    </citation>
    <scope>NUCLEOTIDE SEQUENCE [LARGE SCALE GENOMIC DNA]</scope>
    <source>
        <strain evidence="3 4">ASO4-2</strain>
    </source>
</reference>
<dbReference type="InterPro" id="IPR026881">
    <property type="entry name" value="WYL_dom"/>
</dbReference>
<name>A0A1G6DDY9_9BACT</name>
<evidence type="ECO:0000313" key="3">
    <source>
        <dbReference type="EMBL" id="SDB43387.1"/>
    </source>
</evidence>